<dbReference type="InterPro" id="IPR008949">
    <property type="entry name" value="Isoprenoid_synthase_dom_sf"/>
</dbReference>
<dbReference type="Gene3D" id="1.10.600.10">
    <property type="entry name" value="Farnesyl Diphosphate Synthase"/>
    <property type="match status" value="1"/>
</dbReference>
<dbReference type="EMBL" id="KC767281">
    <property type="protein sequence ID" value="AGO02736.1"/>
    <property type="molecule type" value="mRNA"/>
</dbReference>
<evidence type="ECO:0000259" key="7">
    <source>
        <dbReference type="Pfam" id="PF01397"/>
    </source>
</evidence>
<dbReference type="GO" id="GO:0010597">
    <property type="term" value="P:green leaf volatile biosynthetic process"/>
    <property type="evidence" value="ECO:0007669"/>
    <property type="project" value="UniProtKB-ARBA"/>
</dbReference>
<protein>
    <submittedName>
        <fullName evidence="9">Sabinene synthase</fullName>
    </submittedName>
</protein>
<keyword evidence="3" id="KW-0479">Metal-binding</keyword>
<dbReference type="BRENDA" id="4.2.3.110">
    <property type="organism ID" value="6364"/>
</dbReference>
<organism evidence="9">
    <name type="scientific">Thuja plicata</name>
    <name type="common">Western red-cedar</name>
    <name type="synonym">Giant arborvitae</name>
    <dbReference type="NCBI Taxonomy" id="3316"/>
    <lineage>
        <taxon>Eukaryota</taxon>
        <taxon>Viridiplantae</taxon>
        <taxon>Streptophyta</taxon>
        <taxon>Embryophyta</taxon>
        <taxon>Tracheophyta</taxon>
        <taxon>Spermatophyta</taxon>
        <taxon>Pinopsida</taxon>
        <taxon>Pinidae</taxon>
        <taxon>Conifers II</taxon>
        <taxon>Cupressales</taxon>
        <taxon>Cupressaceae</taxon>
        <taxon>Thuja</taxon>
    </lineage>
</organism>
<dbReference type="PANTHER" id="PTHR31739">
    <property type="entry name" value="ENT-COPALYL DIPHOSPHATE SYNTHASE, CHLOROPLASTIC"/>
    <property type="match status" value="1"/>
</dbReference>
<dbReference type="Pfam" id="PF03936">
    <property type="entry name" value="Terpene_synth_C"/>
    <property type="match status" value="1"/>
</dbReference>
<dbReference type="SFLD" id="SFLDG01019">
    <property type="entry name" value="Terpene_Cyclase_Like_1_C_Termi"/>
    <property type="match status" value="1"/>
</dbReference>
<dbReference type="InterPro" id="IPR034741">
    <property type="entry name" value="Terpene_cyclase-like_1_C"/>
</dbReference>
<name>R9WS05_THUPL</name>
<dbReference type="PANTHER" id="PTHR31739:SF25">
    <property type="entry name" value="(E,E)-GERANYLLINALOOL SYNTHASE"/>
    <property type="match status" value="1"/>
</dbReference>
<dbReference type="InterPro" id="IPR050148">
    <property type="entry name" value="Terpene_synthase-like"/>
</dbReference>
<comment type="cofactor">
    <cofactor evidence="1">
        <name>Mn(2+)</name>
        <dbReference type="ChEBI" id="CHEBI:29035"/>
    </cofactor>
</comment>
<dbReference type="InterPro" id="IPR044814">
    <property type="entry name" value="Terpene_cyclase_plant_C1"/>
</dbReference>
<evidence type="ECO:0000259" key="8">
    <source>
        <dbReference type="Pfam" id="PF03936"/>
    </source>
</evidence>
<dbReference type="SFLD" id="SFLDG01014">
    <property type="entry name" value="Terpene_Cyclase_Like_1_N-term"/>
    <property type="match status" value="1"/>
</dbReference>
<dbReference type="Gene3D" id="1.50.10.130">
    <property type="entry name" value="Terpene synthase, N-terminal domain"/>
    <property type="match status" value="1"/>
</dbReference>
<dbReference type="SFLD" id="SFLDS00005">
    <property type="entry name" value="Isoprenoid_Synthase_Type_I"/>
    <property type="match status" value="1"/>
</dbReference>
<accession>R9WS05</accession>
<evidence type="ECO:0000256" key="4">
    <source>
        <dbReference type="ARBA" id="ARBA00022842"/>
    </source>
</evidence>
<dbReference type="InterPro" id="IPR001906">
    <property type="entry name" value="Terpene_synth_N"/>
</dbReference>
<keyword evidence="10 11" id="KW-0002">3D-structure</keyword>
<dbReference type="SMR" id="R9WS05"/>
<evidence type="ECO:0007829" key="11">
    <source>
        <dbReference type="PDB" id="9D29"/>
    </source>
</evidence>
<dbReference type="SUPFAM" id="SSF48576">
    <property type="entry name" value="Terpenoid synthases"/>
    <property type="match status" value="1"/>
</dbReference>
<evidence type="ECO:0000256" key="6">
    <source>
        <dbReference type="ARBA" id="ARBA00038405"/>
    </source>
</evidence>
<dbReference type="FunFam" id="1.50.10.130:FF:000002">
    <property type="entry name" value="Ent-copalyl diphosphate synthase, chloroplastic"/>
    <property type="match status" value="1"/>
</dbReference>
<dbReference type="PDB" id="9D28">
    <property type="method" value="X-ray"/>
    <property type="resolution" value="2.32 A"/>
    <property type="chains" value="A/B/C/D=51-604"/>
</dbReference>
<evidence type="ECO:0000256" key="3">
    <source>
        <dbReference type="ARBA" id="ARBA00022723"/>
    </source>
</evidence>
<evidence type="ECO:0000313" key="9">
    <source>
        <dbReference type="EMBL" id="AGO02736.1"/>
    </source>
</evidence>
<feature type="domain" description="Terpene synthase N-terminal" evidence="7">
    <location>
        <begin position="79"/>
        <end position="246"/>
    </location>
</feature>
<evidence type="ECO:0000256" key="2">
    <source>
        <dbReference type="ARBA" id="ARBA00001946"/>
    </source>
</evidence>
<dbReference type="GO" id="GO:0016102">
    <property type="term" value="P:diterpenoid biosynthetic process"/>
    <property type="evidence" value="ECO:0007669"/>
    <property type="project" value="InterPro"/>
</dbReference>
<evidence type="ECO:0000256" key="1">
    <source>
        <dbReference type="ARBA" id="ARBA00001936"/>
    </source>
</evidence>
<keyword evidence="5" id="KW-0456">Lyase</keyword>
<comment type="cofactor">
    <cofactor evidence="2">
        <name>Mg(2+)</name>
        <dbReference type="ChEBI" id="CHEBI:18420"/>
    </cofactor>
</comment>
<feature type="domain" description="Terpene synthase metal-binding" evidence="8">
    <location>
        <begin position="308"/>
        <end position="546"/>
    </location>
</feature>
<dbReference type="PDB" id="9D29">
    <property type="method" value="X-ray"/>
    <property type="resolution" value="2.72 A"/>
    <property type="chains" value="A/B/C/D=51-604"/>
</dbReference>
<reference evidence="9" key="1">
    <citation type="journal article" date="2013" name="Plant Physiol.">
        <title>Identification of genes in Thuja plicata foliar terpenoid defenses.</title>
        <authorList>
            <person name="Foster A.J."/>
            <person name="Hall D.E."/>
            <person name="Mortimer L."/>
            <person name="Abercromby S."/>
            <person name="Gries R."/>
            <person name="Gries G."/>
            <person name="Bohlmann J."/>
            <person name="Russell J."/>
            <person name="Mattsson J."/>
        </authorList>
    </citation>
    <scope>NUCLEOTIDE SEQUENCE</scope>
    <source>
        <tissue evidence="9">Foliage</tissue>
    </source>
</reference>
<dbReference type="InterPro" id="IPR036965">
    <property type="entry name" value="Terpene_synth_N_sf"/>
</dbReference>
<dbReference type="SUPFAM" id="SSF48239">
    <property type="entry name" value="Terpenoid cyclases/Protein prenyltransferases"/>
    <property type="match status" value="1"/>
</dbReference>
<proteinExistence type="evidence at protein level"/>
<dbReference type="FunFam" id="1.10.600.10:FF:000005">
    <property type="entry name" value="Ent-kaur-16-ene synthase, chloroplastic"/>
    <property type="match status" value="1"/>
</dbReference>
<evidence type="ECO:0000256" key="5">
    <source>
        <dbReference type="ARBA" id="ARBA00023239"/>
    </source>
</evidence>
<dbReference type="AlphaFoldDB" id="R9WS05"/>
<dbReference type="InterPro" id="IPR008930">
    <property type="entry name" value="Terpenoid_cyclase/PrenylTrfase"/>
</dbReference>
<dbReference type="GO" id="GO:0010333">
    <property type="term" value="F:terpene synthase activity"/>
    <property type="evidence" value="ECO:0007669"/>
    <property type="project" value="InterPro"/>
</dbReference>
<dbReference type="PDB" id="9D2A">
    <property type="method" value="X-ray"/>
    <property type="resolution" value="2.21 A"/>
    <property type="chains" value="A/B/C/D=51-604"/>
</dbReference>
<keyword evidence="4" id="KW-0460">Magnesium</keyword>
<dbReference type="Pfam" id="PF01397">
    <property type="entry name" value="Terpene_synth"/>
    <property type="match status" value="1"/>
</dbReference>
<reference evidence="10 11" key="2">
    <citation type="journal article" date="2024" name="Biochemistry">
        <title>Structure and Function of Sabinene Synthase, a Monoterpene Cyclase That Generates a Highly Strained [3.1.0] Bicyclic Product.</title>
        <authorList>
            <person name="Gaynes M.N."/>
            <person name="Osika K.R."/>
            <person name="Christianson D.W."/>
        </authorList>
    </citation>
    <scope>X-RAY CRYSTALLOGRAPHY (2.21 ANGSTROMS) OF 51-604</scope>
</reference>
<sequence>MALFSASTSVLSSCLKSPPNHHVKLFNKNSQSLSRRRLNPFISKASTTTVETPTRRTGNHHPNLWDDGLIGTIQEQPYDDSHCMERAERLIGEIKDMFNESGKFCGENAFERLVMVDKVQRLAIDRHFQNEIAQALDYVYRYWSDCSRDLNSAALGLRILRLNRYPVSSDVLRHFKGNDGQFLCPSAQSEEEKIGSILNLYRASLIAFPEENIMDEAKAFATTYLNQVLQNNNISSHLSKEIKYNLEYGWHTNLPRVEARNYMDIYGENRSWTEMGGNMQILNLAKLDFNIMQSVHRLELESILKWWKDSNLDKVDFARHRHVEYFALACAYCIDAKYYAYRRDFAKLCALATIVDDIYDTYGTIEEIKLFNEAVKMWDSSLPNSLPENIKIAYKAFHMAVNESAEAAKKTQGRDILPYARKVWEHYLIGLTKEAEWLANGYIPSLEEYLENGAPSSGYRVTMLQPTLTLDALLPDNILLEMDYPSRFNELLCLSLRLKGDTRTFKAEANRGELVSGISCYIKDHPGSSEEEALDYLKDLLQKRLKELDQEYLKPNNVPAISKDHAYNIARSYQLLYKERDGFTNSNKDIKDLVTQILLEPIPL</sequence>
<dbReference type="InterPro" id="IPR005630">
    <property type="entry name" value="Terpene_synthase_metal-bd"/>
</dbReference>
<evidence type="ECO:0007829" key="10">
    <source>
        <dbReference type="PDB" id="9D28"/>
    </source>
</evidence>
<comment type="similarity">
    <text evidence="6">Belongs to the terpene synthase family. Tpsa subfamily.</text>
</comment>
<dbReference type="CDD" id="cd00684">
    <property type="entry name" value="Terpene_cyclase_plant_C1"/>
    <property type="match status" value="1"/>
</dbReference>
<dbReference type="GO" id="GO:0000287">
    <property type="term" value="F:magnesium ion binding"/>
    <property type="evidence" value="ECO:0007669"/>
    <property type="project" value="InterPro"/>
</dbReference>